<dbReference type="EMBL" id="JADDIV010000005">
    <property type="protein sequence ID" value="MBE7369635.1"/>
    <property type="molecule type" value="Genomic_DNA"/>
</dbReference>
<dbReference type="Pfam" id="PF13472">
    <property type="entry name" value="Lipase_GDSL_2"/>
    <property type="match status" value="1"/>
</dbReference>
<keyword evidence="3" id="KW-1185">Reference proteome</keyword>
<reference evidence="2 3" key="1">
    <citation type="submission" date="2020-10" db="EMBL/GenBank/DDBJ databases">
        <title>Ramlibacter sp. HM2 16S ribosomal RNA gene Genome sequencing and assembly.</title>
        <authorList>
            <person name="Kang M."/>
        </authorList>
    </citation>
    <scope>NUCLEOTIDE SEQUENCE [LARGE SCALE GENOMIC DNA]</scope>
    <source>
        <strain evidence="2 3">HM2</strain>
    </source>
</reference>
<gene>
    <name evidence="2" type="ORF">IM787_18880</name>
</gene>
<accession>A0ABR9S820</accession>
<protein>
    <submittedName>
        <fullName evidence="2">Arylesterase</fullName>
    </submittedName>
</protein>
<comment type="caution">
    <text evidence="2">The sequence shown here is derived from an EMBL/GenBank/DDBJ whole genome shotgun (WGS) entry which is preliminary data.</text>
</comment>
<dbReference type="Gene3D" id="3.40.50.1110">
    <property type="entry name" value="SGNH hydrolase"/>
    <property type="match status" value="1"/>
</dbReference>
<dbReference type="PANTHER" id="PTHR30383">
    <property type="entry name" value="THIOESTERASE 1/PROTEASE 1/LYSOPHOSPHOLIPASE L1"/>
    <property type="match status" value="1"/>
</dbReference>
<evidence type="ECO:0000313" key="3">
    <source>
        <dbReference type="Proteomes" id="UP000806285"/>
    </source>
</evidence>
<dbReference type="RefSeq" id="WP_193678248.1">
    <property type="nucleotide sequence ID" value="NZ_JADDIV010000005.1"/>
</dbReference>
<dbReference type="PROSITE" id="PS51257">
    <property type="entry name" value="PROKAR_LIPOPROTEIN"/>
    <property type="match status" value="1"/>
</dbReference>
<dbReference type="PANTHER" id="PTHR30383:SF24">
    <property type="entry name" value="THIOESTERASE 1_PROTEASE 1_LYSOPHOSPHOLIPASE L1"/>
    <property type="match status" value="1"/>
</dbReference>
<proteinExistence type="predicted"/>
<dbReference type="InterPro" id="IPR051532">
    <property type="entry name" value="Ester_Hydrolysis_Enzymes"/>
</dbReference>
<dbReference type="Proteomes" id="UP000806285">
    <property type="component" value="Unassembled WGS sequence"/>
</dbReference>
<evidence type="ECO:0000259" key="1">
    <source>
        <dbReference type="Pfam" id="PF13472"/>
    </source>
</evidence>
<feature type="domain" description="SGNH hydrolase-type esterase" evidence="1">
    <location>
        <begin position="38"/>
        <end position="193"/>
    </location>
</feature>
<dbReference type="InterPro" id="IPR013830">
    <property type="entry name" value="SGNH_hydro"/>
</dbReference>
<name>A0ABR9S820_9BURK</name>
<organism evidence="2 3">
    <name type="scientific">Ramlibacter pallidus</name>
    <dbReference type="NCBI Taxonomy" id="2780087"/>
    <lineage>
        <taxon>Bacteria</taxon>
        <taxon>Pseudomonadati</taxon>
        <taxon>Pseudomonadota</taxon>
        <taxon>Betaproteobacteria</taxon>
        <taxon>Burkholderiales</taxon>
        <taxon>Comamonadaceae</taxon>
        <taxon>Ramlibacter</taxon>
    </lineage>
</organism>
<evidence type="ECO:0000313" key="2">
    <source>
        <dbReference type="EMBL" id="MBE7369635.1"/>
    </source>
</evidence>
<dbReference type="SUPFAM" id="SSF52266">
    <property type="entry name" value="SGNH hydrolase"/>
    <property type="match status" value="1"/>
</dbReference>
<sequence>MTRRRAVLLAPLAAALLAACGRKPKKAAALPAGTPVLALGDSITFGTGAGTEASYPSVLAGLTGWKVVNAGVPGDTSAGALARLPALLQEHAPALVLVSIGGNDFLRRLPLAETRANLRSICEAAVTAGAQVVLVAVPEANAMAALARSLADHAMYAELAAEMKLPLYAGGWAAVLSDPALRSDPIHANGAGYGKFARGLADYLREIGLVPA</sequence>
<dbReference type="InterPro" id="IPR036514">
    <property type="entry name" value="SGNH_hydro_sf"/>
</dbReference>